<accession>A0A5J5BFV0</accession>
<dbReference type="AlphaFoldDB" id="A0A5J5BFV0"/>
<dbReference type="Proteomes" id="UP000325577">
    <property type="component" value="Linkage Group LG13"/>
</dbReference>
<dbReference type="InterPro" id="IPR025558">
    <property type="entry name" value="DUF4283"/>
</dbReference>
<name>A0A5J5BFV0_9ASTE</name>
<evidence type="ECO:0000313" key="3">
    <source>
        <dbReference type="EMBL" id="KAA8541486.1"/>
    </source>
</evidence>
<evidence type="ECO:0000259" key="2">
    <source>
        <dbReference type="Pfam" id="PF14111"/>
    </source>
</evidence>
<evidence type="ECO:0000313" key="4">
    <source>
        <dbReference type="Proteomes" id="UP000325577"/>
    </source>
</evidence>
<evidence type="ECO:0000256" key="1">
    <source>
        <dbReference type="SAM" id="MobiDB-lite"/>
    </source>
</evidence>
<feature type="domain" description="DUF4283" evidence="2">
    <location>
        <begin position="101"/>
        <end position="169"/>
    </location>
</feature>
<dbReference type="EMBL" id="CM018036">
    <property type="protein sequence ID" value="KAA8541486.1"/>
    <property type="molecule type" value="Genomic_DNA"/>
</dbReference>
<organism evidence="3 4">
    <name type="scientific">Nyssa sinensis</name>
    <dbReference type="NCBI Taxonomy" id="561372"/>
    <lineage>
        <taxon>Eukaryota</taxon>
        <taxon>Viridiplantae</taxon>
        <taxon>Streptophyta</taxon>
        <taxon>Embryophyta</taxon>
        <taxon>Tracheophyta</taxon>
        <taxon>Spermatophyta</taxon>
        <taxon>Magnoliopsida</taxon>
        <taxon>eudicotyledons</taxon>
        <taxon>Gunneridae</taxon>
        <taxon>Pentapetalae</taxon>
        <taxon>asterids</taxon>
        <taxon>Cornales</taxon>
        <taxon>Nyssaceae</taxon>
        <taxon>Nyssa</taxon>
    </lineage>
</organism>
<keyword evidence="4" id="KW-1185">Reference proteome</keyword>
<dbReference type="Pfam" id="PF14111">
    <property type="entry name" value="DUF4283"/>
    <property type="match status" value="1"/>
</dbReference>
<feature type="region of interest" description="Disordered" evidence="1">
    <location>
        <begin position="218"/>
        <end position="262"/>
    </location>
</feature>
<proteinExistence type="predicted"/>
<gene>
    <name evidence="3" type="ORF">F0562_025449</name>
</gene>
<protein>
    <recommendedName>
        <fullName evidence="2">DUF4283 domain-containing protein</fullName>
    </recommendedName>
</protein>
<feature type="compositionally biased region" description="Basic and acidic residues" evidence="1">
    <location>
        <begin position="225"/>
        <end position="237"/>
    </location>
</feature>
<reference evidence="3 4" key="1">
    <citation type="submission" date="2019-09" db="EMBL/GenBank/DDBJ databases">
        <title>A chromosome-level genome assembly of the Chinese tupelo Nyssa sinensis.</title>
        <authorList>
            <person name="Yang X."/>
            <person name="Kang M."/>
            <person name="Yang Y."/>
            <person name="Xiong H."/>
            <person name="Wang M."/>
            <person name="Zhang Z."/>
            <person name="Wang Z."/>
            <person name="Wu H."/>
            <person name="Ma T."/>
            <person name="Liu J."/>
            <person name="Xi Z."/>
        </authorList>
    </citation>
    <scope>NUCLEOTIDE SEQUENCE [LARGE SCALE GENOMIC DNA]</scope>
    <source>
        <strain evidence="3">J267</strain>
        <tissue evidence="3">Leaf</tissue>
    </source>
</reference>
<feature type="compositionally biased region" description="Basic and acidic residues" evidence="1">
    <location>
        <begin position="1"/>
        <end position="19"/>
    </location>
</feature>
<sequence>MEKGKQKRELHEGGRKVEEGSSSDLLTRRPFQRRMVDDSSNIQVLGVSKPEKIKNSRSSFLEVARVGSWPSDPVMAEVNPGGVREDVLVHVGSCDSRLKFLKRCVLGKFGDLNSPVPEKLRVQRWAQNHWGIQVRLNVLDLNGTWFLFELPSEVEVYRILRKKDWSFEGRRKGRHNFGGLNARWGHHQWPMRNGPFLRGEGSKLRAQAQQLKTYEGAFKGLAEPSAERRKTIEENGVDKGGSGKGRREREEKNQSAMARSPA</sequence>
<feature type="region of interest" description="Disordered" evidence="1">
    <location>
        <begin position="1"/>
        <end position="32"/>
    </location>
</feature>